<evidence type="ECO:0000313" key="4">
    <source>
        <dbReference type="EMBL" id="TPP45114.1"/>
    </source>
</evidence>
<dbReference type="RefSeq" id="XP_003859227.1">
    <property type="nucleotide sequence ID" value="XM_003859179.1"/>
</dbReference>
<evidence type="ECO:0000313" key="6">
    <source>
        <dbReference type="Proteomes" id="UP000274082"/>
    </source>
</evidence>
<reference evidence="3" key="2">
    <citation type="submission" date="2011-01" db="EMBL/GenBank/DDBJ databases">
        <authorList>
            <person name="Zhao B.P."/>
            <person name="Ren Z.A."/>
            <person name="Li C.D."/>
        </authorList>
    </citation>
    <scope>NUCLEOTIDE SEQUENCE</scope>
    <source>
        <strain evidence="3">BPK282A1</strain>
    </source>
</reference>
<reference evidence="7" key="6">
    <citation type="submission" date="2019-02" db="EMBL/GenBank/DDBJ databases">
        <title>FDA dAtabase for Regulatory Grade micrObial Sequences (FDA-ARGOS): Supporting development and validation of Infectious Disease Dx tests.</title>
        <authorList>
            <person name="Duncan R."/>
            <person name="Fisher C."/>
            <person name="Tallon L."/>
            <person name="Sadzewicz L."/>
            <person name="Sengamalay N."/>
            <person name="Ott S."/>
            <person name="Godinez A."/>
            <person name="Nagaraj S."/>
            <person name="Vavikolanu K."/>
            <person name="Nadendla S."/>
            <person name="Aluvathingal J."/>
            <person name="Sichtig H."/>
        </authorList>
    </citation>
    <scope>NUCLEOTIDE SEQUENCE [LARGE SCALE GENOMIC DNA]</scope>
    <source>
        <strain evidence="7">FDAARGOS_361</strain>
    </source>
</reference>
<dbReference type="VEuPathDB" id="TriTrypDB:LdBPK_130150.1"/>
<dbReference type="EMBL" id="FR799600">
    <property type="protein sequence ID" value="CBZ32515.1"/>
    <property type="molecule type" value="Genomic_DNA"/>
</dbReference>
<dbReference type="EMBL" id="RHLC01000031">
    <property type="protein sequence ID" value="TPP45114.1"/>
    <property type="molecule type" value="Genomic_DNA"/>
</dbReference>
<keyword evidence="6" id="KW-1185">Reference proteome</keyword>
<dbReference type="VEuPathDB" id="TriTrypDB:LdCL_130006500"/>
<evidence type="ECO:0000256" key="1">
    <source>
        <dbReference type="SAM" id="MobiDB-lite"/>
    </source>
</evidence>
<feature type="region of interest" description="Disordered" evidence="1">
    <location>
        <begin position="75"/>
        <end position="133"/>
    </location>
</feature>
<evidence type="ECO:0000313" key="5">
    <source>
        <dbReference type="Proteomes" id="UP000008980"/>
    </source>
</evidence>
<dbReference type="OMA" id="WASRDSH"/>
<evidence type="ECO:0000313" key="2">
    <source>
        <dbReference type="EMBL" id="AYU77089.1"/>
    </source>
</evidence>
<dbReference type="VEuPathDB" id="TriTrypDB:LDHU3_13.0190"/>
<reference evidence="3 5" key="1">
    <citation type="journal article" date="2011" name="Genome Res.">
        <title>Whole genome sequencing of multiple Leishmania donovani clinical isolates provides insights into population structure and mechanisms of drug resistance.</title>
        <authorList>
            <person name="Downing T."/>
            <person name="Imamura H."/>
            <person name="Decuypere S."/>
            <person name="Clark T.G."/>
            <person name="Coombs G.H."/>
            <person name="Cotton J.A."/>
            <person name="Hilley J.D."/>
            <person name="de Doncker S."/>
            <person name="Maes I."/>
            <person name="Mottram J.C."/>
            <person name="Quail M.A."/>
            <person name="Rijal S."/>
            <person name="Sanders M."/>
            <person name="Schonian G."/>
            <person name="Stark O."/>
            <person name="Sundar S."/>
            <person name="Vanaerschot M."/>
            <person name="Hertz-Fowler C."/>
            <person name="Dujardin J.C."/>
            <person name="Berriman M."/>
        </authorList>
    </citation>
    <scope>NUCLEOTIDE SEQUENCE [LARGE SCALE GENOMIC DNA]</scope>
    <source>
        <strain evidence="3 5">BPK282A1</strain>
    </source>
</reference>
<reference evidence="2 6" key="4">
    <citation type="journal article" date="2018" name="Sci. Rep.">
        <title>A complete Leishmania donovani reference genome identifies novel genetic variations associated with virulence.</title>
        <authorList>
            <person name="Lypaczewski P."/>
            <person name="Hoshizaki J."/>
            <person name="Zhang W.-W."/>
            <person name="McCall L.-I."/>
            <person name="Torcivia-Rodriguez J."/>
            <person name="Simonyan V."/>
            <person name="Kaur A."/>
            <person name="Dewar K."/>
            <person name="Matlashewski G."/>
        </authorList>
    </citation>
    <scope>NUCLEOTIDE SEQUENCE [LARGE SCALE GENOMIC DNA]</scope>
    <source>
        <strain evidence="2 6">LdCL</strain>
    </source>
</reference>
<evidence type="ECO:0000313" key="7">
    <source>
        <dbReference type="Proteomes" id="UP000318447"/>
    </source>
</evidence>
<reference evidence="4" key="5">
    <citation type="submission" date="2019-02" db="EMBL/GenBank/DDBJ databases">
        <title>FDA dAtabase for Regulatory Grade micrObial Sequences (FDA-ARGOS): Supporting development and validation of Infectious Disease Dx tests.</title>
        <authorList>
            <person name="Duncan R."/>
            <person name="Fisher C."/>
            <person name="Tallon L.J."/>
            <person name="Sadzewicz L."/>
            <person name="Sengamalay N."/>
            <person name="Ott S."/>
            <person name="Godinez A."/>
            <person name="Nagaraj S."/>
            <person name="Nadendla S."/>
            <person name="Sichtig H."/>
        </authorList>
    </citation>
    <scope>NUCLEOTIDE SEQUENCE</scope>
    <source>
        <strain evidence="4">FDAARGOS_361</strain>
    </source>
</reference>
<name>A0A3S7WSC4_LEIDO</name>
<dbReference type="Proteomes" id="UP000274082">
    <property type="component" value="Chromosome 13"/>
</dbReference>
<dbReference type="EMBL" id="CP029512">
    <property type="protein sequence ID" value="AYU77089.1"/>
    <property type="molecule type" value="Genomic_DNA"/>
</dbReference>
<feature type="compositionally biased region" description="Basic and acidic residues" evidence="1">
    <location>
        <begin position="119"/>
        <end position="132"/>
    </location>
</feature>
<gene>
    <name evidence="4" type="ORF">CGC21_33025</name>
    <name evidence="3" type="ORF">LDBPK_130150</name>
    <name evidence="2" type="ORF">LdCL_130006500</name>
</gene>
<dbReference type="OrthoDB" id="271704at2759"/>
<dbReference type="AlphaFoldDB" id="A0A3S7WSC4"/>
<accession>A0A3S7WSC4</accession>
<dbReference type="Proteomes" id="UP000318447">
    <property type="component" value="Unassembled WGS sequence"/>
</dbReference>
<organism evidence="2 6">
    <name type="scientific">Leishmania donovani</name>
    <dbReference type="NCBI Taxonomy" id="5661"/>
    <lineage>
        <taxon>Eukaryota</taxon>
        <taxon>Discoba</taxon>
        <taxon>Euglenozoa</taxon>
        <taxon>Kinetoplastea</taxon>
        <taxon>Metakinetoplastina</taxon>
        <taxon>Trypanosomatida</taxon>
        <taxon>Trypanosomatidae</taxon>
        <taxon>Leishmaniinae</taxon>
        <taxon>Leishmania</taxon>
    </lineage>
</organism>
<accession>E9BB90</accession>
<reference evidence="5" key="3">
    <citation type="submission" date="2011-02" db="EMBL/GenBank/DDBJ databases">
        <title>Whole genome sequencing of Leishmania donovani clinical lines reveals dynamic variation related to drug resistance.</title>
        <authorList>
            <person name="Downing T."/>
            <person name="Imamura H."/>
            <person name="Sanders M."/>
            <person name="Decuypere S."/>
            <person name="Hertz-Fowler C."/>
            <person name="Clark T.G."/>
            <person name="Rijal S."/>
            <person name="Sundar S."/>
            <person name="Quail M.A."/>
            <person name="De Doncker S."/>
            <person name="Maes I."/>
            <person name="Vanaerschot M."/>
            <person name="Stark O."/>
            <person name="Schonian G."/>
            <person name="Dujardin J.C."/>
            <person name="Berriman M."/>
        </authorList>
    </citation>
    <scope>NUCLEOTIDE SEQUENCE [LARGE SCALE GENOMIC DNA]</scope>
    <source>
        <strain evidence="5">BPK282A1</strain>
    </source>
</reference>
<dbReference type="KEGG" id="ldo:LDBPK_130150"/>
<dbReference type="Proteomes" id="UP000008980">
    <property type="component" value="Chromosome 13"/>
</dbReference>
<protein>
    <submittedName>
        <fullName evidence="2">Uncharacterized protein</fullName>
    </submittedName>
</protein>
<evidence type="ECO:0000313" key="3">
    <source>
        <dbReference type="EMBL" id="CBZ32515.1"/>
    </source>
</evidence>
<dbReference type="GeneID" id="13390814"/>
<sequence length="473" mass="51803">MIPKGCVVQGFREVFAPVSVRAYRHYGFLVAENFLPASLAHQLTTMCNMAVRQRGDNIFPGLDAQHRLGATVAPNSKLKPLKTPGGAADTGAKPLHPATPPLASSTSLGFGNAPLRPGRQKEDEAAVRDRHAGTRARKIHIMLRSRRAVDRVYRRLTKARERYNAHRRVGGYVTAEEEMAGNMTEERIQELQSKYTYEDFQRSLQHSRDSGLLETGFRRDHYINDAMTFMQDWPRTWCWLWRTSPELKALAVSAEGAVGQLVGEAAGYLAGEVVLRVYSDSATEATSLSNATPMGFAGVATNFAHPHALSAQLGLERPNSAHLDAATMVMPGSHHIVWRISLDGKELDRFQPGGIFDVGSMVRALPEVSHLPVVALPPLNPGAVLFFNNYLLMGTQANLYGAAQNATGTVAAGPVAHATSYALSLIPDRCVFDGKRNSWASRDSHGPLYSYKRGQLLTDDAAFPVIHRALDIE</sequence>
<proteinExistence type="predicted"/>